<dbReference type="EMBL" id="JACDXP010000004">
    <property type="protein sequence ID" value="KAF6525256.1"/>
    <property type="molecule type" value="Genomic_DNA"/>
</dbReference>
<name>A0A8H6LNM3_FUSOX</name>
<dbReference type="Proteomes" id="UP000593570">
    <property type="component" value="Unassembled WGS sequence"/>
</dbReference>
<dbReference type="AlphaFoldDB" id="A0A8H6LNM3"/>
<organism evidence="1 2">
    <name type="scientific">Fusarium oxysporum f. sp. conglutinans</name>
    <dbReference type="NCBI Taxonomy" id="100902"/>
    <lineage>
        <taxon>Eukaryota</taxon>
        <taxon>Fungi</taxon>
        <taxon>Dikarya</taxon>
        <taxon>Ascomycota</taxon>
        <taxon>Pezizomycotina</taxon>
        <taxon>Sordariomycetes</taxon>
        <taxon>Hypocreomycetidae</taxon>
        <taxon>Hypocreales</taxon>
        <taxon>Nectriaceae</taxon>
        <taxon>Fusarium</taxon>
        <taxon>Fusarium oxysporum species complex</taxon>
    </lineage>
</organism>
<proteinExistence type="predicted"/>
<gene>
    <name evidence="1" type="ORF">HZS61_011051</name>
</gene>
<comment type="caution">
    <text evidence="1">The sequence shown here is derived from an EMBL/GenBank/DDBJ whole genome shotgun (WGS) entry which is preliminary data.</text>
</comment>
<sequence length="96" mass="11526">MALRKVSLHRQQYQEQPTTKICPICTVAQPTYDRHFAGIHQKYPSCIPIPHSPSLHRPRLAHRTSLTQWLSNRRQRYPNRLCRAIREHLYTQHYIE</sequence>
<evidence type="ECO:0000313" key="2">
    <source>
        <dbReference type="Proteomes" id="UP000593570"/>
    </source>
</evidence>
<reference evidence="1 2" key="1">
    <citation type="journal article" date="2020" name="bioRxiv">
        <title>A chromosome-scale genome assembly for the Fusarium oxysporum strain Fo5176 to establish a model Arabidopsis-fungal pathosystem.</title>
        <authorList>
            <person name="Fokkens L."/>
            <person name="Guo L."/>
            <person name="Dora S."/>
            <person name="Wang B."/>
            <person name="Ye K."/>
            <person name="Sanchez-Rodriguez C."/>
            <person name="Croll D."/>
        </authorList>
    </citation>
    <scope>NUCLEOTIDE SEQUENCE [LARGE SCALE GENOMIC DNA]</scope>
    <source>
        <strain evidence="1 2">Fo5176</strain>
    </source>
</reference>
<accession>A0A8H6LNM3</accession>
<evidence type="ECO:0000313" key="1">
    <source>
        <dbReference type="EMBL" id="KAF6525256.1"/>
    </source>
</evidence>
<protein>
    <submittedName>
        <fullName evidence="1">Uncharacterized protein</fullName>
    </submittedName>
</protein>